<sequence>MIQTYRPQWKGDFERLNRAWIEKLFVMEPQDYQLFNDPENEVIQGDGMIFFILEEGSPVATAGVKPYGEHGFELVKMAVDEKARGKGYARQLCMHAIDFAKQKGKEFIVLYTHSSLTPALALYKSLGFENVEVENGKYARADVKMQLNIWKVTKNP</sequence>
<dbReference type="OrthoDB" id="1431064at2"/>
<dbReference type="PROSITE" id="PS51186">
    <property type="entry name" value="GNAT"/>
    <property type="match status" value="1"/>
</dbReference>
<dbReference type="InterPro" id="IPR016181">
    <property type="entry name" value="Acyl_CoA_acyltransferase"/>
</dbReference>
<organism evidence="3 4">
    <name type="scientific">Leadbetterella byssophila (strain DSM 17132 / JCM 16389 / KACC 11308 / NBRC 106382 / 4M15)</name>
    <dbReference type="NCBI Taxonomy" id="649349"/>
    <lineage>
        <taxon>Bacteria</taxon>
        <taxon>Pseudomonadati</taxon>
        <taxon>Bacteroidota</taxon>
        <taxon>Cytophagia</taxon>
        <taxon>Cytophagales</taxon>
        <taxon>Leadbetterellaceae</taxon>
        <taxon>Leadbetterella</taxon>
    </lineage>
</organism>
<dbReference type="PANTHER" id="PTHR13947">
    <property type="entry name" value="GNAT FAMILY N-ACETYLTRANSFERASE"/>
    <property type="match status" value="1"/>
</dbReference>
<reference key="1">
    <citation type="submission" date="2010-11" db="EMBL/GenBank/DDBJ databases">
        <title>The complete genome of Leadbetterella byssophila DSM 17132.</title>
        <authorList>
            <consortium name="US DOE Joint Genome Institute (JGI-PGF)"/>
            <person name="Lucas S."/>
            <person name="Copeland A."/>
            <person name="Lapidus A."/>
            <person name="Glavina del Rio T."/>
            <person name="Dalin E."/>
            <person name="Tice H."/>
            <person name="Bruce D."/>
            <person name="Goodwin L."/>
            <person name="Pitluck S."/>
            <person name="Kyrpides N."/>
            <person name="Mavromatis K."/>
            <person name="Ivanova N."/>
            <person name="Teshima H."/>
            <person name="Brettin T."/>
            <person name="Detter J.C."/>
            <person name="Han C."/>
            <person name="Tapia R."/>
            <person name="Land M."/>
            <person name="Hauser L."/>
            <person name="Markowitz V."/>
            <person name="Cheng J.-F."/>
            <person name="Hugenholtz P."/>
            <person name="Woyke T."/>
            <person name="Wu D."/>
            <person name="Tindall B."/>
            <person name="Pomrenke H.G."/>
            <person name="Brambilla E."/>
            <person name="Klenk H.-P."/>
            <person name="Eisen J.A."/>
        </authorList>
    </citation>
    <scope>NUCLEOTIDE SEQUENCE [LARGE SCALE GENOMIC DNA]</scope>
    <source>
        <strain>DSM 17132</strain>
    </source>
</reference>
<reference evidence="3 4" key="2">
    <citation type="journal article" date="2011" name="Stand. Genomic Sci.">
        <title>Complete genome sequence of Leadbetterella byssophila type strain (4M15).</title>
        <authorList>
            <person name="Abt B."/>
            <person name="Teshima H."/>
            <person name="Lucas S."/>
            <person name="Lapidus A."/>
            <person name="Del Rio T.G."/>
            <person name="Nolan M."/>
            <person name="Tice H."/>
            <person name="Cheng J.F."/>
            <person name="Pitluck S."/>
            <person name="Liolios K."/>
            <person name="Pagani I."/>
            <person name="Ivanova N."/>
            <person name="Mavromatis K."/>
            <person name="Pati A."/>
            <person name="Tapia R."/>
            <person name="Han C."/>
            <person name="Goodwin L."/>
            <person name="Chen A."/>
            <person name="Palaniappan K."/>
            <person name="Land M."/>
            <person name="Hauser L."/>
            <person name="Chang Y.J."/>
            <person name="Jeffries C.D."/>
            <person name="Rohde M."/>
            <person name="Goker M."/>
            <person name="Tindall B.J."/>
            <person name="Detter J.C."/>
            <person name="Woyke T."/>
            <person name="Bristow J."/>
            <person name="Eisen J.A."/>
            <person name="Markowitz V."/>
            <person name="Hugenholtz P."/>
            <person name="Klenk H.P."/>
            <person name="Kyrpides N.C."/>
        </authorList>
    </citation>
    <scope>NUCLEOTIDE SEQUENCE [LARGE SCALE GENOMIC DNA]</scope>
    <source>
        <strain evidence="4">DSM 17132 / JCM 16389 / KACC 11308 / NBRC 106382 / 4M15</strain>
    </source>
</reference>
<dbReference type="AlphaFoldDB" id="E4RRI9"/>
<dbReference type="STRING" id="649349.Lbys_0022"/>
<name>E4RRI9_LEAB4</name>
<dbReference type="HOGENOM" id="CLU_013985_11_9_10"/>
<keyword evidence="4" id="KW-1185">Reference proteome</keyword>
<proteinExistence type="predicted"/>
<keyword evidence="1" id="KW-0808">Transferase</keyword>
<dbReference type="RefSeq" id="WP_013406876.1">
    <property type="nucleotide sequence ID" value="NC_014655.1"/>
</dbReference>
<dbReference type="PANTHER" id="PTHR13947:SF37">
    <property type="entry name" value="LD18367P"/>
    <property type="match status" value="1"/>
</dbReference>
<evidence type="ECO:0000259" key="2">
    <source>
        <dbReference type="PROSITE" id="PS51186"/>
    </source>
</evidence>
<accession>E4RRI9</accession>
<dbReference type="GO" id="GO:0008080">
    <property type="term" value="F:N-acetyltransferase activity"/>
    <property type="evidence" value="ECO:0007669"/>
    <property type="project" value="InterPro"/>
</dbReference>
<dbReference type="Pfam" id="PF00583">
    <property type="entry name" value="Acetyltransf_1"/>
    <property type="match status" value="1"/>
</dbReference>
<dbReference type="InterPro" id="IPR000182">
    <property type="entry name" value="GNAT_dom"/>
</dbReference>
<dbReference type="eggNOG" id="COG0456">
    <property type="taxonomic scope" value="Bacteria"/>
</dbReference>
<dbReference type="InterPro" id="IPR050769">
    <property type="entry name" value="NAT_camello-type"/>
</dbReference>
<dbReference type="CDD" id="cd04301">
    <property type="entry name" value="NAT_SF"/>
    <property type="match status" value="1"/>
</dbReference>
<dbReference type="SUPFAM" id="SSF55729">
    <property type="entry name" value="Acyl-CoA N-acyltransferases (Nat)"/>
    <property type="match status" value="1"/>
</dbReference>
<dbReference type="KEGG" id="lby:Lbys_0022"/>
<dbReference type="Gene3D" id="3.40.630.30">
    <property type="match status" value="1"/>
</dbReference>
<feature type="domain" description="N-acetyltransferase" evidence="2">
    <location>
        <begin position="1"/>
        <end position="150"/>
    </location>
</feature>
<gene>
    <name evidence="3" type="ordered locus">Lbys_0022</name>
</gene>
<evidence type="ECO:0000256" key="1">
    <source>
        <dbReference type="ARBA" id="ARBA00022679"/>
    </source>
</evidence>
<evidence type="ECO:0000313" key="3">
    <source>
        <dbReference type="EMBL" id="ADQ15818.1"/>
    </source>
</evidence>
<dbReference type="EMBL" id="CP002305">
    <property type="protein sequence ID" value="ADQ15818.1"/>
    <property type="molecule type" value="Genomic_DNA"/>
</dbReference>
<dbReference type="Proteomes" id="UP000007435">
    <property type="component" value="Chromosome"/>
</dbReference>
<evidence type="ECO:0000313" key="4">
    <source>
        <dbReference type="Proteomes" id="UP000007435"/>
    </source>
</evidence>
<protein>
    <submittedName>
        <fullName evidence="3">GCN5-related N-acetyltransferase</fullName>
    </submittedName>
</protein>